<dbReference type="AlphaFoldDB" id="A0A940SHQ7"/>
<dbReference type="FunFam" id="3.40.50.300:FF:001548">
    <property type="entry name" value="ABC efflux transporter ATP-binding protein"/>
    <property type="match status" value="1"/>
</dbReference>
<keyword evidence="2" id="KW-0547">Nucleotide-binding</keyword>
<dbReference type="RefSeq" id="WP_209406781.1">
    <property type="nucleotide sequence ID" value="NZ_JAGIYQ010000011.1"/>
</dbReference>
<keyword evidence="1" id="KW-0813">Transport</keyword>
<organism evidence="5 6">
    <name type="scientific">Gottfriedia endophytica</name>
    <dbReference type="NCBI Taxonomy" id="2820819"/>
    <lineage>
        <taxon>Bacteria</taxon>
        <taxon>Bacillati</taxon>
        <taxon>Bacillota</taxon>
        <taxon>Bacilli</taxon>
        <taxon>Bacillales</taxon>
        <taxon>Bacillaceae</taxon>
        <taxon>Gottfriedia</taxon>
    </lineage>
</organism>
<dbReference type="Pfam" id="PF00005">
    <property type="entry name" value="ABC_tran"/>
    <property type="match status" value="1"/>
</dbReference>
<dbReference type="GO" id="GO:0005524">
    <property type="term" value="F:ATP binding"/>
    <property type="evidence" value="ECO:0007669"/>
    <property type="project" value="UniProtKB-KW"/>
</dbReference>
<reference evidence="5" key="1">
    <citation type="submission" date="2021-04" db="EMBL/GenBank/DDBJ databases">
        <title>Genome seq and assembly of Bacillus sp.</title>
        <authorList>
            <person name="Chhetri G."/>
        </authorList>
    </citation>
    <scope>NUCLEOTIDE SEQUENCE</scope>
    <source>
        <strain evidence="5">RG28</strain>
    </source>
</reference>
<dbReference type="Proteomes" id="UP000682134">
    <property type="component" value="Unassembled WGS sequence"/>
</dbReference>
<dbReference type="PROSITE" id="PS00211">
    <property type="entry name" value="ABC_TRANSPORTER_1"/>
    <property type="match status" value="1"/>
</dbReference>
<evidence type="ECO:0000313" key="6">
    <source>
        <dbReference type="Proteomes" id="UP000682134"/>
    </source>
</evidence>
<dbReference type="InterPro" id="IPR050763">
    <property type="entry name" value="ABC_transporter_ATP-binding"/>
</dbReference>
<dbReference type="InterPro" id="IPR003439">
    <property type="entry name" value="ABC_transporter-like_ATP-bd"/>
</dbReference>
<keyword evidence="3 5" id="KW-0067">ATP-binding</keyword>
<evidence type="ECO:0000256" key="3">
    <source>
        <dbReference type="ARBA" id="ARBA00022840"/>
    </source>
</evidence>
<keyword evidence="6" id="KW-1185">Reference proteome</keyword>
<evidence type="ECO:0000313" key="5">
    <source>
        <dbReference type="EMBL" id="MBP0726437.1"/>
    </source>
</evidence>
<dbReference type="CDD" id="cd03230">
    <property type="entry name" value="ABC_DR_subfamily_A"/>
    <property type="match status" value="1"/>
</dbReference>
<feature type="domain" description="ABC transporter" evidence="4">
    <location>
        <begin position="5"/>
        <end position="228"/>
    </location>
</feature>
<dbReference type="InterPro" id="IPR003593">
    <property type="entry name" value="AAA+_ATPase"/>
</dbReference>
<dbReference type="Pfam" id="PF13732">
    <property type="entry name" value="DrrA1-3_C"/>
    <property type="match status" value="1"/>
</dbReference>
<proteinExistence type="predicted"/>
<protein>
    <submittedName>
        <fullName evidence="5">ABC transporter ATP-binding protein</fullName>
    </submittedName>
</protein>
<evidence type="ECO:0000256" key="2">
    <source>
        <dbReference type="ARBA" id="ARBA00022741"/>
    </source>
</evidence>
<dbReference type="PANTHER" id="PTHR42711">
    <property type="entry name" value="ABC TRANSPORTER ATP-BINDING PROTEIN"/>
    <property type="match status" value="1"/>
</dbReference>
<dbReference type="EMBL" id="JAGIYQ010000011">
    <property type="protein sequence ID" value="MBP0726437.1"/>
    <property type="molecule type" value="Genomic_DNA"/>
</dbReference>
<comment type="caution">
    <text evidence="5">The sequence shown here is derived from an EMBL/GenBank/DDBJ whole genome shotgun (WGS) entry which is preliminary data.</text>
</comment>
<dbReference type="SMART" id="SM00382">
    <property type="entry name" value="AAA"/>
    <property type="match status" value="1"/>
</dbReference>
<dbReference type="Gene3D" id="3.40.50.300">
    <property type="entry name" value="P-loop containing nucleotide triphosphate hydrolases"/>
    <property type="match status" value="1"/>
</dbReference>
<dbReference type="InterPro" id="IPR025302">
    <property type="entry name" value="DrrA1/2-like_C"/>
</dbReference>
<accession>A0A940SHQ7</accession>
<dbReference type="SUPFAM" id="SSF52540">
    <property type="entry name" value="P-loop containing nucleoside triphosphate hydrolases"/>
    <property type="match status" value="1"/>
</dbReference>
<dbReference type="GO" id="GO:0016887">
    <property type="term" value="F:ATP hydrolysis activity"/>
    <property type="evidence" value="ECO:0007669"/>
    <property type="project" value="InterPro"/>
</dbReference>
<sequence length="310" mass="33930">MKNAIEIKNVSKQYQNKKAVDNLSLTINEGSIVALLGPNGAGKSTTINMILGLTEPTSGQIKLLGKSPKEKSVRNKIGAMLQEVSVIDGLKVRETIDLFRSYYSNALSTNELLKISNLEAEQDKFSSDLSGGQKRRLGFALALAGNPDVLFLDEPTVGMDITSRQIFWETIRSFAGSGKTIILTTHYLEEADNLADRVVVINQGKIIADGTLDEIKASTGMQHVSFTVGENVTSDQLLRLPGVTDVQQSGRRVKVYGADTDQILFSVIRNNIEVRDIETHKSGLEDAFQSLIESSDSKGEENYASIYRTV</sequence>
<name>A0A940SHQ7_9BACI</name>
<evidence type="ECO:0000259" key="4">
    <source>
        <dbReference type="PROSITE" id="PS50893"/>
    </source>
</evidence>
<dbReference type="InterPro" id="IPR017871">
    <property type="entry name" value="ABC_transporter-like_CS"/>
</dbReference>
<dbReference type="InterPro" id="IPR027417">
    <property type="entry name" value="P-loop_NTPase"/>
</dbReference>
<dbReference type="PROSITE" id="PS50893">
    <property type="entry name" value="ABC_TRANSPORTER_2"/>
    <property type="match status" value="1"/>
</dbReference>
<gene>
    <name evidence="5" type="ORF">J5Y03_14850</name>
</gene>
<evidence type="ECO:0000256" key="1">
    <source>
        <dbReference type="ARBA" id="ARBA00022448"/>
    </source>
</evidence>
<dbReference type="PANTHER" id="PTHR42711:SF17">
    <property type="entry name" value="ABC TRANSPORTER ATP-BINDING PROTEIN"/>
    <property type="match status" value="1"/>
</dbReference>